<reference evidence="2" key="1">
    <citation type="submission" date="2016-01" db="EMBL/GenBank/DDBJ databases">
        <authorList>
            <person name="Mitreva M."/>
            <person name="Pepin K.H."/>
            <person name="Mihindukulasuriya K.A."/>
            <person name="Fulton R."/>
            <person name="Fronick C."/>
            <person name="O'Laughlin M."/>
            <person name="Miner T."/>
            <person name="Herter B."/>
            <person name="Rosa B.A."/>
            <person name="Cordes M."/>
            <person name="Tomlinson C."/>
            <person name="Wollam A."/>
            <person name="Palsikar V.B."/>
            <person name="Mardis E.R."/>
            <person name="Wilson R.K."/>
        </authorList>
    </citation>
    <scope>NUCLEOTIDE SEQUENCE [LARGE SCALE GENOMIC DNA]</scope>
    <source>
        <strain evidence="2">GED7749B</strain>
    </source>
</reference>
<evidence type="ECO:0000313" key="2">
    <source>
        <dbReference type="Proteomes" id="UP000070376"/>
    </source>
</evidence>
<sequence length="55" mass="6083">MRGNLHTICRARFSGSFSAATSTIQKYEKPLFIRRSPVSVMGNRAFSLIIGSSSF</sequence>
<name>A0A133KQJ9_HEYCO</name>
<proteinExistence type="predicted"/>
<protein>
    <submittedName>
        <fullName evidence="1">Uncharacterized protein</fullName>
    </submittedName>
</protein>
<dbReference type="AlphaFoldDB" id="A0A133KQJ9"/>
<comment type="caution">
    <text evidence="1">The sequence shown here is derived from an EMBL/GenBank/DDBJ whole genome shotgun (WGS) entry which is preliminary data.</text>
</comment>
<gene>
    <name evidence="1" type="ORF">HMPREF3213_01867</name>
</gene>
<organism evidence="1 2">
    <name type="scientific">Heyndrickxia coagulans</name>
    <name type="common">Weizmannia coagulans</name>
    <dbReference type="NCBI Taxonomy" id="1398"/>
    <lineage>
        <taxon>Bacteria</taxon>
        <taxon>Bacillati</taxon>
        <taxon>Bacillota</taxon>
        <taxon>Bacilli</taxon>
        <taxon>Bacillales</taxon>
        <taxon>Bacillaceae</taxon>
        <taxon>Heyndrickxia</taxon>
    </lineage>
</organism>
<evidence type="ECO:0000313" key="1">
    <source>
        <dbReference type="EMBL" id="KWZ81854.1"/>
    </source>
</evidence>
<accession>A0A133KQJ9</accession>
<dbReference type="EMBL" id="LRPN01000067">
    <property type="protein sequence ID" value="KWZ81854.1"/>
    <property type="molecule type" value="Genomic_DNA"/>
</dbReference>
<dbReference type="Proteomes" id="UP000070376">
    <property type="component" value="Unassembled WGS sequence"/>
</dbReference>